<accession>A0A1X7IR70</accession>
<evidence type="ECO:0000256" key="1">
    <source>
        <dbReference type="ARBA" id="ARBA00004141"/>
    </source>
</evidence>
<dbReference type="InterPro" id="IPR032808">
    <property type="entry name" value="DoxX"/>
</dbReference>
<evidence type="ECO:0000256" key="3">
    <source>
        <dbReference type="ARBA" id="ARBA00022989"/>
    </source>
</evidence>
<name>A0A1X7IR70_9BURK</name>
<evidence type="ECO:0000313" key="7">
    <source>
        <dbReference type="Proteomes" id="UP000193228"/>
    </source>
</evidence>
<evidence type="ECO:0000256" key="2">
    <source>
        <dbReference type="ARBA" id="ARBA00022692"/>
    </source>
</evidence>
<feature type="transmembrane region" description="Helical" evidence="5">
    <location>
        <begin position="67"/>
        <end position="84"/>
    </location>
</feature>
<evidence type="ECO:0000313" key="6">
    <source>
        <dbReference type="EMBL" id="SMG17556.1"/>
    </source>
</evidence>
<dbReference type="EMBL" id="FXAT01000001">
    <property type="protein sequence ID" value="SMG17556.1"/>
    <property type="molecule type" value="Genomic_DNA"/>
</dbReference>
<evidence type="ECO:0000256" key="5">
    <source>
        <dbReference type="SAM" id="Phobius"/>
    </source>
</evidence>
<evidence type="ECO:0000256" key="4">
    <source>
        <dbReference type="ARBA" id="ARBA00023136"/>
    </source>
</evidence>
<sequence>MSKISWRQALPLALAAFFVVGGLSNILAPRSIIEEYLKWGYPHWFHFVTGSLELTTAVLLAREQTRLWGSALGCAVMLAALATVTLHGEYVHGVAPLVAATLSIVVGWIAWRKRLAAGFMARA</sequence>
<dbReference type="AlphaFoldDB" id="A0A1X7IR70"/>
<organism evidence="6 7">
    <name type="scientific">Paraburkholderia susongensis</name>
    <dbReference type="NCBI Taxonomy" id="1515439"/>
    <lineage>
        <taxon>Bacteria</taxon>
        <taxon>Pseudomonadati</taxon>
        <taxon>Pseudomonadota</taxon>
        <taxon>Betaproteobacteria</taxon>
        <taxon>Burkholderiales</taxon>
        <taxon>Burkholderiaceae</taxon>
        <taxon>Paraburkholderia</taxon>
    </lineage>
</organism>
<keyword evidence="2 5" id="KW-0812">Transmembrane</keyword>
<feature type="transmembrane region" description="Helical" evidence="5">
    <location>
        <begin position="40"/>
        <end position="60"/>
    </location>
</feature>
<keyword evidence="7" id="KW-1185">Reference proteome</keyword>
<dbReference type="OrthoDB" id="8967267at2"/>
<reference evidence="7" key="1">
    <citation type="submission" date="2017-04" db="EMBL/GenBank/DDBJ databases">
        <authorList>
            <person name="Varghese N."/>
            <person name="Submissions S."/>
        </authorList>
    </citation>
    <scope>NUCLEOTIDE SEQUENCE [LARGE SCALE GENOMIC DNA]</scope>
    <source>
        <strain evidence="7">LMG 29540</strain>
    </source>
</reference>
<protein>
    <submittedName>
        <fullName evidence="6">DoxX-like family protein</fullName>
    </submittedName>
</protein>
<dbReference type="RefSeq" id="WP_085481065.1">
    <property type="nucleotide sequence ID" value="NZ_FXAT01000001.1"/>
</dbReference>
<feature type="transmembrane region" description="Helical" evidence="5">
    <location>
        <begin position="90"/>
        <end position="111"/>
    </location>
</feature>
<keyword evidence="4 5" id="KW-0472">Membrane</keyword>
<comment type="subcellular location">
    <subcellularLocation>
        <location evidence="1">Membrane</location>
        <topology evidence="1">Multi-pass membrane protein</topology>
    </subcellularLocation>
</comment>
<gene>
    <name evidence="6" type="ORF">SAMN06265784_101967</name>
</gene>
<proteinExistence type="predicted"/>
<dbReference type="Pfam" id="PF13564">
    <property type="entry name" value="DoxX_2"/>
    <property type="match status" value="1"/>
</dbReference>
<dbReference type="Proteomes" id="UP000193228">
    <property type="component" value="Unassembled WGS sequence"/>
</dbReference>
<dbReference type="GO" id="GO:0016020">
    <property type="term" value="C:membrane"/>
    <property type="evidence" value="ECO:0007669"/>
    <property type="project" value="UniProtKB-SubCell"/>
</dbReference>
<keyword evidence="3 5" id="KW-1133">Transmembrane helix</keyword>